<name>A0A6V7K2H7_9HYME</name>
<accession>A0A6V7K2H7</accession>
<dbReference type="InterPro" id="IPR029063">
    <property type="entry name" value="SAM-dependent_MTases_sf"/>
</dbReference>
<feature type="domain" description="Methyltransferase" evidence="2">
    <location>
        <begin position="344"/>
        <end position="465"/>
    </location>
</feature>
<dbReference type="AlphaFoldDB" id="A0A6V7K2H7"/>
<dbReference type="Pfam" id="PF13679">
    <property type="entry name" value="Methyltransf_32"/>
    <property type="match status" value="1"/>
</dbReference>
<reference evidence="3" key="1">
    <citation type="submission" date="2020-07" db="EMBL/GenBank/DDBJ databases">
        <authorList>
            <person name="Ferguson B K."/>
        </authorList>
    </citation>
    <scope>NUCLEOTIDE SEQUENCE</scope>
    <source>
        <strain evidence="3">L06</strain>
    </source>
</reference>
<dbReference type="CDD" id="cd02440">
    <property type="entry name" value="AdoMet_MTases"/>
    <property type="match status" value="1"/>
</dbReference>
<proteinExistence type="inferred from homology"/>
<dbReference type="PANTHER" id="PTHR13369">
    <property type="match status" value="1"/>
</dbReference>
<dbReference type="SUPFAM" id="SSF47616">
    <property type="entry name" value="GST C-terminal domain-like"/>
    <property type="match status" value="1"/>
</dbReference>
<dbReference type="FunFam" id="3.40.50.150:FF:000725">
    <property type="entry name" value="Glutathione S-transferase, C-terminal domain-containing"/>
    <property type="match status" value="1"/>
</dbReference>
<sequence>MEEIYLDLDATGEAPIETVVVLFTMKYCESNLKISFISSPLAVATFPINLDGFSYEILKDSEEIPEEATSCQLPALKLTPTSFVAGLCACLRQIIKLKLTEDSDHYSRHLLGFKDSCLLAPSESSPWTRFCEVELISTLHHLGNIGEQLPETIARFEVHMSQPVRLHNIHKYTMSKKFTSNVTKDSSILPEHIFAEGSFMTLADVIIFVNIHILFHHLSSISLNSLLPLTSKWRDRMAAETAISKCLSAISLRQRPVSQIEHILPEVANQSLYKSDAKRYKPRNKVYTRQEEVEASLEIVETLEVKMDVSSTPFAADVPINWLEIPHEANPEGGSLPESRSKRKFEQLENLCRPVLKLARRGDVIVDFCAGSGHLGILIAYLRQDCTVVILENKEESLNRAKLRVKKLKLENVKFYQCNLDYFRGQFDIGTSLHACGVATDLVIQHCLQRNAVFVCCPCCYGSVQDLPHLTYPRSETFKRRMQLREYLVLGHAADQTHDEANKKTKQGYQCMAVIDTDRRLQAEERGYAVVLAKLVPETCTPKNNLLVGVPEERIVDDVLSVYLKDFL</sequence>
<evidence type="ECO:0000259" key="2">
    <source>
        <dbReference type="Pfam" id="PF13679"/>
    </source>
</evidence>
<evidence type="ECO:0000256" key="1">
    <source>
        <dbReference type="ARBA" id="ARBA00008797"/>
    </source>
</evidence>
<gene>
    <name evidence="3" type="ORF">BBRV_LOCUS65614</name>
</gene>
<dbReference type="GO" id="GO:0005737">
    <property type="term" value="C:cytoplasm"/>
    <property type="evidence" value="ECO:0007669"/>
    <property type="project" value="TreeGrafter"/>
</dbReference>
<dbReference type="InterPro" id="IPR036282">
    <property type="entry name" value="Glutathione-S-Trfase_C_sf"/>
</dbReference>
<dbReference type="PANTHER" id="PTHR13369:SF0">
    <property type="entry name" value="GLUTATHIONE S-TRANSFERASE C-TERMINAL DOMAIN-CONTAINING PROTEIN"/>
    <property type="match status" value="1"/>
</dbReference>
<dbReference type="SUPFAM" id="SSF53335">
    <property type="entry name" value="S-adenosyl-L-methionine-dependent methyltransferases"/>
    <property type="match status" value="1"/>
</dbReference>
<evidence type="ECO:0000313" key="3">
    <source>
        <dbReference type="EMBL" id="CAD1557270.1"/>
    </source>
</evidence>
<organism evidence="3">
    <name type="scientific">Bracon brevicornis</name>
    <dbReference type="NCBI Taxonomy" id="1563983"/>
    <lineage>
        <taxon>Eukaryota</taxon>
        <taxon>Metazoa</taxon>
        <taxon>Ecdysozoa</taxon>
        <taxon>Arthropoda</taxon>
        <taxon>Hexapoda</taxon>
        <taxon>Insecta</taxon>
        <taxon>Pterygota</taxon>
        <taxon>Neoptera</taxon>
        <taxon>Endopterygota</taxon>
        <taxon>Hymenoptera</taxon>
        <taxon>Apocrita</taxon>
        <taxon>Ichneumonoidea</taxon>
        <taxon>Braconidae</taxon>
        <taxon>Braconinae</taxon>
        <taxon>Bracon</taxon>
    </lineage>
</organism>
<dbReference type="InterPro" id="IPR025714">
    <property type="entry name" value="Methyltranfer_dom"/>
</dbReference>
<protein>
    <recommendedName>
        <fullName evidence="2">Methyltransferase domain-containing protein</fullName>
    </recommendedName>
</protein>
<comment type="similarity">
    <text evidence="1">Belongs to the GSTCD family.</text>
</comment>
<dbReference type="Gene3D" id="3.40.50.150">
    <property type="entry name" value="Vaccinia Virus protein VP39"/>
    <property type="match status" value="1"/>
</dbReference>
<dbReference type="EMBL" id="CADCXW020000021">
    <property type="protein sequence ID" value="CAD1557270.1"/>
    <property type="molecule type" value="Genomic_DNA"/>
</dbReference>